<dbReference type="PANTHER" id="PTHR24348">
    <property type="entry name" value="SERINE/THREONINE-PROTEIN KINASE UNC-51-RELATED"/>
    <property type="match status" value="1"/>
</dbReference>
<evidence type="ECO:0000259" key="5">
    <source>
        <dbReference type="PROSITE" id="PS50011"/>
    </source>
</evidence>
<evidence type="ECO:0000313" key="6">
    <source>
        <dbReference type="EMBL" id="CAD8121819.1"/>
    </source>
</evidence>
<dbReference type="OrthoDB" id="5337378at2759"/>
<dbReference type="GO" id="GO:0004674">
    <property type="term" value="F:protein serine/threonine kinase activity"/>
    <property type="evidence" value="ECO:0007669"/>
    <property type="project" value="InterPro"/>
</dbReference>
<keyword evidence="4" id="KW-0067">ATP-binding</keyword>
<dbReference type="EMBL" id="CAJJDN010000134">
    <property type="protein sequence ID" value="CAD8121819.1"/>
    <property type="molecule type" value="Genomic_DNA"/>
</dbReference>
<evidence type="ECO:0000313" key="7">
    <source>
        <dbReference type="Proteomes" id="UP000692954"/>
    </source>
</evidence>
<comment type="caution">
    <text evidence="6">The sequence shown here is derived from an EMBL/GenBank/DDBJ whole genome shotgun (WGS) entry which is preliminary data.</text>
</comment>
<gene>
    <name evidence="6" type="ORF">PSON_ATCC_30995.1.T1340121</name>
</gene>
<dbReference type="Pfam" id="PF00069">
    <property type="entry name" value="Pkinase"/>
    <property type="match status" value="1"/>
</dbReference>
<proteinExistence type="predicted"/>
<protein>
    <recommendedName>
        <fullName evidence="5">Protein kinase domain-containing protein</fullName>
    </recommendedName>
</protein>
<dbReference type="GO" id="GO:0010506">
    <property type="term" value="P:regulation of autophagy"/>
    <property type="evidence" value="ECO:0007669"/>
    <property type="project" value="InterPro"/>
</dbReference>
<dbReference type="PANTHER" id="PTHR24348:SF22">
    <property type="entry name" value="NON-SPECIFIC SERINE_THREONINE PROTEIN KINASE"/>
    <property type="match status" value="1"/>
</dbReference>
<dbReference type="AlphaFoldDB" id="A0A8S1R2H4"/>
<dbReference type="GO" id="GO:0005776">
    <property type="term" value="C:autophagosome"/>
    <property type="evidence" value="ECO:0007669"/>
    <property type="project" value="TreeGrafter"/>
</dbReference>
<evidence type="ECO:0000256" key="3">
    <source>
        <dbReference type="ARBA" id="ARBA00022777"/>
    </source>
</evidence>
<dbReference type="PROSITE" id="PS00108">
    <property type="entry name" value="PROTEIN_KINASE_ST"/>
    <property type="match status" value="1"/>
</dbReference>
<dbReference type="GO" id="GO:0000045">
    <property type="term" value="P:autophagosome assembly"/>
    <property type="evidence" value="ECO:0007669"/>
    <property type="project" value="TreeGrafter"/>
</dbReference>
<organism evidence="6 7">
    <name type="scientific">Paramecium sonneborni</name>
    <dbReference type="NCBI Taxonomy" id="65129"/>
    <lineage>
        <taxon>Eukaryota</taxon>
        <taxon>Sar</taxon>
        <taxon>Alveolata</taxon>
        <taxon>Ciliophora</taxon>
        <taxon>Intramacronucleata</taxon>
        <taxon>Oligohymenophorea</taxon>
        <taxon>Peniculida</taxon>
        <taxon>Parameciidae</taxon>
        <taxon>Paramecium</taxon>
    </lineage>
</organism>
<feature type="domain" description="Protein kinase" evidence="5">
    <location>
        <begin position="14"/>
        <end position="293"/>
    </location>
</feature>
<dbReference type="InterPro" id="IPR008271">
    <property type="entry name" value="Ser/Thr_kinase_AS"/>
</dbReference>
<dbReference type="PROSITE" id="PS50011">
    <property type="entry name" value="PROTEIN_KINASE_DOM"/>
    <property type="match status" value="1"/>
</dbReference>
<dbReference type="GO" id="GO:0005829">
    <property type="term" value="C:cytosol"/>
    <property type="evidence" value="ECO:0007669"/>
    <property type="project" value="TreeGrafter"/>
</dbReference>
<name>A0A8S1R2H4_9CILI</name>
<accession>A0A8S1R2H4</accession>
<dbReference type="GO" id="GO:0000407">
    <property type="term" value="C:phagophore assembly site"/>
    <property type="evidence" value="ECO:0007669"/>
    <property type="project" value="TreeGrafter"/>
</dbReference>
<dbReference type="GO" id="GO:0005524">
    <property type="term" value="F:ATP binding"/>
    <property type="evidence" value="ECO:0007669"/>
    <property type="project" value="UniProtKB-KW"/>
</dbReference>
<evidence type="ECO:0000256" key="2">
    <source>
        <dbReference type="ARBA" id="ARBA00022741"/>
    </source>
</evidence>
<keyword evidence="7" id="KW-1185">Reference proteome</keyword>
<keyword evidence="3" id="KW-0418">Kinase</keyword>
<evidence type="ECO:0000256" key="1">
    <source>
        <dbReference type="ARBA" id="ARBA00022679"/>
    </source>
</evidence>
<dbReference type="GO" id="GO:0016020">
    <property type="term" value="C:membrane"/>
    <property type="evidence" value="ECO:0007669"/>
    <property type="project" value="TreeGrafter"/>
</dbReference>
<dbReference type="Proteomes" id="UP000692954">
    <property type="component" value="Unassembled WGS sequence"/>
</dbReference>
<dbReference type="SMART" id="SM00220">
    <property type="entry name" value="S_TKc"/>
    <property type="match status" value="1"/>
</dbReference>
<keyword evidence="1" id="KW-0808">Transferase</keyword>
<reference evidence="6" key="1">
    <citation type="submission" date="2021-01" db="EMBL/GenBank/DDBJ databases">
        <authorList>
            <consortium name="Genoscope - CEA"/>
            <person name="William W."/>
        </authorList>
    </citation>
    <scope>NUCLEOTIDE SEQUENCE</scope>
</reference>
<keyword evidence="2" id="KW-0547">Nucleotide-binding</keyword>
<evidence type="ECO:0000256" key="4">
    <source>
        <dbReference type="ARBA" id="ARBA00022840"/>
    </source>
</evidence>
<dbReference type="InterPro" id="IPR000719">
    <property type="entry name" value="Prot_kinase_dom"/>
</dbReference>
<sequence>MMQDDFEQIGDYIVQKNVKLGSGSYGTAYTCYKNNDKNQEYCIKIMIKSFTGDSEKVKYQKKIFNAEIQTFLKLKNDNCENLVKMIDYIDQATRLCIVMELCEYDLQKELQMLRNSNKWLSRIEMIEIIQQILKGANALINNHIIHRDIKPENILVKIINKDQYNQRKVYKIGDFGFTKYLEDVYAMSNLTRVGTQIYTAPEILEGKDFSCKCDVYSYGILFHRIVYNLNFPNNYVKKEDMINFIKYIRNNPYKCPQLQGEYGNIITDLIERMLIYNQSERLSFEDIQSHQIMKISYSIPQDSILQPIERGINEQDLQKINSLIEDEKFERLNILIDIFYRKYLLCKDFINFMKQNPIPHNFDFLILQQFIELLGFNQLNYGFAMINCIINDIEPSLLEDNDIPLLIKLLDQYMKNSQQNQAHHNLHLQLIEEYHKIQSIFKQDLNALILFQVQQKWLKNQKEFELLKQARTKKIPTIKCYELLQELANKPTITIWLSKKNNKISQQLSTITMIDTQFQIAKYRFINPDDIFQI</sequence>
<dbReference type="InterPro" id="IPR045269">
    <property type="entry name" value="Atg1-like"/>
</dbReference>